<dbReference type="RefSeq" id="WP_331192278.1">
    <property type="nucleotide sequence ID" value="NZ_JAQSEO010000023.1"/>
</dbReference>
<name>A0ABU7SUH4_9LACO</name>
<gene>
    <name evidence="1" type="ORF">PS396_08045</name>
</gene>
<dbReference type="Proteomes" id="UP001335665">
    <property type="component" value="Unassembled WGS sequence"/>
</dbReference>
<evidence type="ECO:0000313" key="1">
    <source>
        <dbReference type="EMBL" id="MEE6701737.1"/>
    </source>
</evidence>
<dbReference type="EMBL" id="JAQSFA010000023">
    <property type="protein sequence ID" value="MEE6701737.1"/>
    <property type="molecule type" value="Genomic_DNA"/>
</dbReference>
<sequence>MDGEHFVKEAKQHLAAYLYPSKQNNKHFLDSMVNKMFTVWLSKIGENNKCLIGIDGSDDYFEICYFGGEGEFVLDHYTLKKHLYI</sequence>
<accession>A0ABU7SUH4</accession>
<protein>
    <submittedName>
        <fullName evidence="1">DUF6275 family protein</fullName>
    </submittedName>
</protein>
<evidence type="ECO:0000313" key="2">
    <source>
        <dbReference type="Proteomes" id="UP001335665"/>
    </source>
</evidence>
<keyword evidence="2" id="KW-1185">Reference proteome</keyword>
<comment type="caution">
    <text evidence="1">The sequence shown here is derived from an EMBL/GenBank/DDBJ whole genome shotgun (WGS) entry which is preliminary data.</text>
</comment>
<proteinExistence type="predicted"/>
<dbReference type="InterPro" id="IPR046242">
    <property type="entry name" value="DUF6275"/>
</dbReference>
<reference evidence="1 2" key="1">
    <citation type="submission" date="2023-02" db="EMBL/GenBank/DDBJ databases">
        <title>The predominant lactic acid bacteria and yeasts involved in the spontaneous fermentation of millet during the production of the traditional porridge Hausa koko in Ghana.</title>
        <authorList>
            <person name="Atter A."/>
            <person name="Diaz M."/>
        </authorList>
    </citation>
    <scope>NUCLEOTIDE SEQUENCE [LARGE SCALE GENOMIC DNA]</scope>
    <source>
        <strain evidence="1 2">FI11552</strain>
    </source>
</reference>
<dbReference type="Pfam" id="PF19791">
    <property type="entry name" value="DUF6275"/>
    <property type="match status" value="1"/>
</dbReference>
<organism evidence="1 2">
    <name type="scientific">Limosilactobacillus pontis</name>
    <dbReference type="NCBI Taxonomy" id="35787"/>
    <lineage>
        <taxon>Bacteria</taxon>
        <taxon>Bacillati</taxon>
        <taxon>Bacillota</taxon>
        <taxon>Bacilli</taxon>
        <taxon>Lactobacillales</taxon>
        <taxon>Lactobacillaceae</taxon>
        <taxon>Limosilactobacillus</taxon>
    </lineage>
</organism>